<organism evidence="2 3">
    <name type="scientific">Sphingomonas changbaiensis NBRC 104936</name>
    <dbReference type="NCBI Taxonomy" id="1219043"/>
    <lineage>
        <taxon>Bacteria</taxon>
        <taxon>Pseudomonadati</taxon>
        <taxon>Pseudomonadota</taxon>
        <taxon>Alphaproteobacteria</taxon>
        <taxon>Sphingomonadales</taxon>
        <taxon>Sphingomonadaceae</taxon>
        <taxon>Sphingomonas</taxon>
    </lineage>
</organism>
<sequence length="50" mass="5476">MQNSLSRERERATRAGGRERGEGTVVKVIGPSPSHRFAAGPSLSRKRERG</sequence>
<accession>A0A0E9MK42</accession>
<dbReference type="Proteomes" id="UP000033202">
    <property type="component" value="Unassembled WGS sequence"/>
</dbReference>
<protein>
    <submittedName>
        <fullName evidence="2">Uncharacterized protein</fullName>
    </submittedName>
</protein>
<gene>
    <name evidence="2" type="ORF">SCH01S_09_00240</name>
</gene>
<evidence type="ECO:0000256" key="1">
    <source>
        <dbReference type="SAM" id="MobiDB-lite"/>
    </source>
</evidence>
<dbReference type="STRING" id="1219043.SCH01S_09_00240"/>
<evidence type="ECO:0000313" key="3">
    <source>
        <dbReference type="Proteomes" id="UP000033202"/>
    </source>
</evidence>
<reference evidence="2 3" key="1">
    <citation type="submission" date="2015-04" db="EMBL/GenBank/DDBJ databases">
        <title>Whole genome shotgun sequence of Sphingomonas changbaiensis NBRC 104936.</title>
        <authorList>
            <person name="Katano-Makiyama Y."/>
            <person name="Hosoyama A."/>
            <person name="Hashimoto M."/>
            <person name="Noguchi M."/>
            <person name="Tsuchikane K."/>
            <person name="Ohji S."/>
            <person name="Yamazoe A."/>
            <person name="Ichikawa N."/>
            <person name="Kimura A."/>
            <person name="Fujita N."/>
        </authorList>
    </citation>
    <scope>NUCLEOTIDE SEQUENCE [LARGE SCALE GENOMIC DNA]</scope>
    <source>
        <strain evidence="2 3">NBRC 104936</strain>
    </source>
</reference>
<comment type="caution">
    <text evidence="2">The sequence shown here is derived from an EMBL/GenBank/DDBJ whole genome shotgun (WGS) entry which is preliminary data.</text>
</comment>
<dbReference type="EMBL" id="BBWU01000009">
    <property type="protein sequence ID" value="GAO38177.1"/>
    <property type="molecule type" value="Genomic_DNA"/>
</dbReference>
<proteinExistence type="predicted"/>
<feature type="region of interest" description="Disordered" evidence="1">
    <location>
        <begin position="1"/>
        <end position="50"/>
    </location>
</feature>
<evidence type="ECO:0000313" key="2">
    <source>
        <dbReference type="EMBL" id="GAO38177.1"/>
    </source>
</evidence>
<name>A0A0E9MK42_9SPHN</name>
<dbReference type="AlphaFoldDB" id="A0A0E9MK42"/>
<keyword evidence="3" id="KW-1185">Reference proteome</keyword>
<feature type="compositionally biased region" description="Basic and acidic residues" evidence="1">
    <location>
        <begin position="1"/>
        <end position="22"/>
    </location>
</feature>